<evidence type="ECO:0000259" key="4">
    <source>
        <dbReference type="Pfam" id="PF01734"/>
    </source>
</evidence>
<dbReference type="Proteomes" id="UP000315003">
    <property type="component" value="Chromosome"/>
</dbReference>
<keyword evidence="6" id="KW-1185">Reference proteome</keyword>
<name>A0A517T2S8_9BACT</name>
<feature type="transmembrane region" description="Helical" evidence="3">
    <location>
        <begin position="235"/>
        <end position="258"/>
    </location>
</feature>
<evidence type="ECO:0000313" key="5">
    <source>
        <dbReference type="EMBL" id="QDT62678.1"/>
    </source>
</evidence>
<protein>
    <submittedName>
        <fullName evidence="5">Patatin-like phospholipase</fullName>
    </submittedName>
</protein>
<dbReference type="GO" id="GO:0004623">
    <property type="term" value="F:phospholipase A2 activity"/>
    <property type="evidence" value="ECO:0007669"/>
    <property type="project" value="TreeGrafter"/>
</dbReference>
<organism evidence="5 6">
    <name type="scientific">Stieleria bergensis</name>
    <dbReference type="NCBI Taxonomy" id="2528025"/>
    <lineage>
        <taxon>Bacteria</taxon>
        <taxon>Pseudomonadati</taxon>
        <taxon>Planctomycetota</taxon>
        <taxon>Planctomycetia</taxon>
        <taxon>Pirellulales</taxon>
        <taxon>Pirellulaceae</taxon>
        <taxon>Stieleria</taxon>
    </lineage>
</organism>
<evidence type="ECO:0000313" key="6">
    <source>
        <dbReference type="Proteomes" id="UP000315003"/>
    </source>
</evidence>
<dbReference type="GO" id="GO:0046475">
    <property type="term" value="P:glycerophospholipid catabolic process"/>
    <property type="evidence" value="ECO:0007669"/>
    <property type="project" value="TreeGrafter"/>
</dbReference>
<dbReference type="Gene3D" id="3.40.1090.10">
    <property type="entry name" value="Cytosolic phospholipase A2 catalytic domain"/>
    <property type="match status" value="2"/>
</dbReference>
<dbReference type="PANTHER" id="PTHR10728:SF40">
    <property type="entry name" value="PATATIN FAMILY PROTEIN"/>
    <property type="match status" value="1"/>
</dbReference>
<reference evidence="5 6" key="1">
    <citation type="submission" date="2019-02" db="EMBL/GenBank/DDBJ databases">
        <title>Deep-cultivation of Planctomycetes and their phenomic and genomic characterization uncovers novel biology.</title>
        <authorList>
            <person name="Wiegand S."/>
            <person name="Jogler M."/>
            <person name="Boedeker C."/>
            <person name="Pinto D."/>
            <person name="Vollmers J."/>
            <person name="Rivas-Marin E."/>
            <person name="Kohn T."/>
            <person name="Peeters S.H."/>
            <person name="Heuer A."/>
            <person name="Rast P."/>
            <person name="Oberbeckmann S."/>
            <person name="Bunk B."/>
            <person name="Jeske O."/>
            <person name="Meyerdierks A."/>
            <person name="Storesund J.E."/>
            <person name="Kallscheuer N."/>
            <person name="Luecker S."/>
            <person name="Lage O.M."/>
            <person name="Pohl T."/>
            <person name="Merkel B.J."/>
            <person name="Hornburger P."/>
            <person name="Mueller R.-W."/>
            <person name="Bruemmer F."/>
            <person name="Labrenz M."/>
            <person name="Spormann A.M."/>
            <person name="Op den Camp H."/>
            <person name="Overmann J."/>
            <person name="Amann R."/>
            <person name="Jetten M.S.M."/>
            <person name="Mascher T."/>
            <person name="Medema M.H."/>
            <person name="Devos D.P."/>
            <person name="Kaster A.-K."/>
            <person name="Ovreas L."/>
            <person name="Rohde M."/>
            <person name="Galperin M.Y."/>
            <person name="Jogler C."/>
        </authorList>
    </citation>
    <scope>NUCLEOTIDE SEQUENCE [LARGE SCALE GENOMIC DNA]</scope>
    <source>
        <strain evidence="5 6">SV_7m_r</strain>
    </source>
</reference>
<evidence type="ECO:0000256" key="1">
    <source>
        <dbReference type="ARBA" id="ARBA00023098"/>
    </source>
</evidence>
<dbReference type="InterPro" id="IPR002641">
    <property type="entry name" value="PNPLA_dom"/>
</dbReference>
<keyword evidence="3" id="KW-0812">Transmembrane</keyword>
<proteinExistence type="predicted"/>
<gene>
    <name evidence="5" type="ORF">SV7mr_52280</name>
</gene>
<dbReference type="SUPFAM" id="SSF52151">
    <property type="entry name" value="FabD/lysophospholipase-like"/>
    <property type="match status" value="1"/>
</dbReference>
<dbReference type="OrthoDB" id="289717at2"/>
<sequence length="1019" mass="115180">MGRVLKNRYSEHHVFEEESKEIQRRRRIAFDDDHETGDDQETVGLAISGGGVRSGALGLGFIQALIKRGIMPYVDYMSTISGGGYVGAFLSSYSLTLPPGVPRKSQSVDVNEEPSAPQSLQPAEQPFDNHRISQIVHGGNQLRFLGSFLNRAFLGSVLILGVISSALIFSTNLIAYCHQWVNYESFRFFINPLGFDSDVTAAFFPTVICVLLWLLAWLFSFVRRGGNTTGAFAKPFLLAAIVTLMTGFALLLGTGDISLGHFAHWMGIISEEVSPERLTRPLVIIVSIAICVALLPYLKPSVLIESGKSKRIVGRVGLWAVTRILILGVPFLLLVFAARENVSGFNSDRYHLLLKQQEISEWKKWGVLSPLWEQVLSSPPSDLIGKRINKFAMKAGPTEGDNHILTALSKLERYQAFEHALVIPKCNKSLEDTEVIHVRALREQFSRLRQSSAEVDERQREVGSMLAAWGSLSRLPMQWLAGEFERNNLVRMMRSRDKVSRQKSVMLYYVNCCLINPRFFQHVELPSNRSSVDLSRFAKLRKRADALSSLIDKRKLTLNNEYDKQLLKEVIKTNRQLLELYYPGALRSPATVFWGVVGLHDQTFRLSVMFYAGFVFLVLGLLVDLNSTSIHQEYAGRLANAWIVHETNDRLKIPLTKLDTVSRGYPYHLISGSAYFPGRRKRNSRAEPFDYFLFSNRFCGSTRTKYVKTKDFMNSRYSLEEAMAVSGAATSILHLTSNPLLMLLLLVLNVRLGQWIENPGFRPKVSNTLGVLINRYLPISPIRVLLSMTQRAERRSLCFVADGGFFDNLGVDPLLRRRCRLVIALDAGSDAKSEFTDFTKLLRNARTKHGIEFTSLADESNLPLESVSIDQQTSLSESHFFGAQIHYPDRDEPGLLLYFKTSMTGDESDELIKFQQQSEFPNDPTIDQAFSNARFESYRMLGEHMCESFAKQLNSRKLDQKEDRLSHDELVRVMQQVLVSTELNLPSMKPKTGRVPNPAKARVIRKLRRAQPKPTSKKK</sequence>
<dbReference type="AlphaFoldDB" id="A0A517T2S8"/>
<feature type="domain" description="PNPLA" evidence="4">
    <location>
        <begin position="45"/>
        <end position="101"/>
    </location>
</feature>
<dbReference type="InterPro" id="IPR016035">
    <property type="entry name" value="Acyl_Trfase/lysoPLipase"/>
</dbReference>
<feature type="compositionally biased region" description="Basic residues" evidence="2">
    <location>
        <begin position="1002"/>
        <end position="1019"/>
    </location>
</feature>
<dbReference type="EMBL" id="CP036272">
    <property type="protein sequence ID" value="QDT62678.1"/>
    <property type="molecule type" value="Genomic_DNA"/>
</dbReference>
<feature type="region of interest" description="Disordered" evidence="2">
    <location>
        <begin position="986"/>
        <end position="1019"/>
    </location>
</feature>
<feature type="transmembrane region" description="Helical" evidence="3">
    <location>
        <begin position="152"/>
        <end position="181"/>
    </location>
</feature>
<dbReference type="GO" id="GO:0005829">
    <property type="term" value="C:cytosol"/>
    <property type="evidence" value="ECO:0007669"/>
    <property type="project" value="TreeGrafter"/>
</dbReference>
<dbReference type="Pfam" id="PF01734">
    <property type="entry name" value="Patatin"/>
    <property type="match status" value="1"/>
</dbReference>
<keyword evidence="1" id="KW-0443">Lipid metabolism</keyword>
<accession>A0A517T2S8</accession>
<feature type="region of interest" description="Disordered" evidence="2">
    <location>
        <begin position="104"/>
        <end position="124"/>
    </location>
</feature>
<dbReference type="RefSeq" id="WP_145277588.1">
    <property type="nucleotide sequence ID" value="NZ_CP036272.1"/>
</dbReference>
<keyword evidence="3" id="KW-1133">Transmembrane helix</keyword>
<evidence type="ECO:0000256" key="3">
    <source>
        <dbReference type="SAM" id="Phobius"/>
    </source>
</evidence>
<dbReference type="PANTHER" id="PTHR10728">
    <property type="entry name" value="CYTOSOLIC PHOSPHOLIPASE A2"/>
    <property type="match status" value="1"/>
</dbReference>
<feature type="transmembrane region" description="Helical" evidence="3">
    <location>
        <begin position="278"/>
        <end position="298"/>
    </location>
</feature>
<keyword evidence="3" id="KW-0472">Membrane</keyword>
<evidence type="ECO:0000256" key="2">
    <source>
        <dbReference type="SAM" id="MobiDB-lite"/>
    </source>
</evidence>
<feature type="transmembrane region" description="Helical" evidence="3">
    <location>
        <begin position="318"/>
        <end position="338"/>
    </location>
</feature>
<feature type="transmembrane region" description="Helical" evidence="3">
    <location>
        <begin position="201"/>
        <end position="223"/>
    </location>
</feature>